<organism evidence="2 3">
    <name type="scientific">Favolaschia claudopus</name>
    <dbReference type="NCBI Taxonomy" id="2862362"/>
    <lineage>
        <taxon>Eukaryota</taxon>
        <taxon>Fungi</taxon>
        <taxon>Dikarya</taxon>
        <taxon>Basidiomycota</taxon>
        <taxon>Agaricomycotina</taxon>
        <taxon>Agaricomycetes</taxon>
        <taxon>Agaricomycetidae</taxon>
        <taxon>Agaricales</taxon>
        <taxon>Marasmiineae</taxon>
        <taxon>Mycenaceae</taxon>
        <taxon>Favolaschia</taxon>
    </lineage>
</organism>
<feature type="domain" description="Ribonuclease H1 N-terminal" evidence="1">
    <location>
        <begin position="92"/>
        <end position="134"/>
    </location>
</feature>
<evidence type="ECO:0000313" key="3">
    <source>
        <dbReference type="Proteomes" id="UP001362999"/>
    </source>
</evidence>
<evidence type="ECO:0000313" key="2">
    <source>
        <dbReference type="EMBL" id="KAK6996760.1"/>
    </source>
</evidence>
<dbReference type="Pfam" id="PF01693">
    <property type="entry name" value="Cauli_VI"/>
    <property type="match status" value="1"/>
</dbReference>
<protein>
    <recommendedName>
        <fullName evidence="1">Ribonuclease H1 N-terminal domain-containing protein</fullName>
    </recommendedName>
</protein>
<keyword evidence="3" id="KW-1185">Reference proteome</keyword>
<dbReference type="InterPro" id="IPR037056">
    <property type="entry name" value="RNase_H1_N_sf"/>
</dbReference>
<dbReference type="EMBL" id="JAWWNJ010000096">
    <property type="protein sequence ID" value="KAK6996760.1"/>
    <property type="molecule type" value="Genomic_DNA"/>
</dbReference>
<accession>A0AAW0A0D3</accession>
<dbReference type="InterPro" id="IPR011320">
    <property type="entry name" value="RNase_H1_N"/>
</dbReference>
<proteinExistence type="predicted"/>
<evidence type="ECO:0000259" key="1">
    <source>
        <dbReference type="Pfam" id="PF01693"/>
    </source>
</evidence>
<gene>
    <name evidence="2" type="ORF">R3P38DRAFT_3370986</name>
</gene>
<reference evidence="2 3" key="1">
    <citation type="journal article" date="2024" name="J Genomics">
        <title>Draft genome sequencing and assembly of Favolaschia claudopus CIRM-BRFM 2984 isolated from oak limbs.</title>
        <authorList>
            <person name="Navarro D."/>
            <person name="Drula E."/>
            <person name="Chaduli D."/>
            <person name="Cazenave R."/>
            <person name="Ahrendt S."/>
            <person name="Wang J."/>
            <person name="Lipzen A."/>
            <person name="Daum C."/>
            <person name="Barry K."/>
            <person name="Grigoriev I.V."/>
            <person name="Favel A."/>
            <person name="Rosso M.N."/>
            <person name="Martin F."/>
        </authorList>
    </citation>
    <scope>NUCLEOTIDE SEQUENCE [LARGE SCALE GENOMIC DNA]</scope>
    <source>
        <strain evidence="2 3">CIRM-BRFM 2984</strain>
    </source>
</reference>
<dbReference type="Gene3D" id="3.40.970.10">
    <property type="entry name" value="Ribonuclease H1, N-terminal domain"/>
    <property type="match status" value="1"/>
</dbReference>
<sequence>MSATTTKVGRYTVLGGTNYGVTPHYPSLDRRLNSAVPIVIKCKDAQEAQTAFQLHSILVQLGLNTADSGPELVAQNITQSEQISKVFPAGGPFYAVYNGKTERAIYVRQDDFFEQVNGFAQRKYRCFNSISEALVYMIFKGNFQQMEKSGLCGKNESVTFQQHTSVSSGSGVSLVDSHIRDFTGIIHTIYGSTSNTMAYETYSLGENASYYLQAHGYPEDIILQIEEIWKKSTSIDTFVTLLTSRGMPAAEARYLWYTIVHKI</sequence>
<name>A0AAW0A0D3_9AGAR</name>
<comment type="caution">
    <text evidence="2">The sequence shown here is derived from an EMBL/GenBank/DDBJ whole genome shotgun (WGS) entry which is preliminary data.</text>
</comment>
<dbReference type="Proteomes" id="UP001362999">
    <property type="component" value="Unassembled WGS sequence"/>
</dbReference>
<dbReference type="AlphaFoldDB" id="A0AAW0A0D3"/>